<organism evidence="1">
    <name type="scientific">Pantoea phage Survivor</name>
    <dbReference type="NCBI Taxonomy" id="3232176"/>
    <lineage>
        <taxon>Viruses</taxon>
        <taxon>Duplodnaviria</taxon>
        <taxon>Heunggongvirae</taxon>
        <taxon>Uroviricota</taxon>
        <taxon>Caudoviricetes</taxon>
    </lineage>
</organism>
<dbReference type="EMBL" id="PP885733">
    <property type="protein sequence ID" value="XCN28283.1"/>
    <property type="molecule type" value="Genomic_DNA"/>
</dbReference>
<reference evidence="1" key="1">
    <citation type="submission" date="2024-06" db="EMBL/GenBank/DDBJ databases">
        <authorList>
            <person name="Gannavaram S."/>
            <person name="Nemani S."/>
            <person name="Datta M."/>
            <person name="Picchiottino A."/>
            <person name="Mereddy A."/>
            <person name="Gannavaram N."/>
            <person name="Honeycutt C."/>
            <person name="Tran D."/>
            <person name="Choi K."/>
            <person name="Srinivasan K."/>
            <person name="Johnson A."/>
        </authorList>
    </citation>
    <scope>NUCLEOTIDE SEQUENCE</scope>
</reference>
<proteinExistence type="predicted"/>
<sequence length="78" mass="9010">MTKDEFIMRLRHGLKGKPKAVAELIDLEINRIARMKPEEFDEYIIKTTGLTNNKAKPKPQVEEPENTGWFGGRVIKRS</sequence>
<evidence type="ECO:0000313" key="1">
    <source>
        <dbReference type="EMBL" id="XCN28283.1"/>
    </source>
</evidence>
<name>A0AAU8KZN0_9CAUD</name>
<accession>A0AAU8KZN0</accession>
<protein>
    <submittedName>
        <fullName evidence="1">Uncharacterized protein</fullName>
    </submittedName>
</protein>